<dbReference type="Pfam" id="PF02225">
    <property type="entry name" value="PA"/>
    <property type="match status" value="1"/>
</dbReference>
<organism evidence="3 4">
    <name type="scientific">Sander lucioperca</name>
    <name type="common">Pike-perch</name>
    <name type="synonym">Perca lucioperca</name>
    <dbReference type="NCBI Taxonomy" id="283035"/>
    <lineage>
        <taxon>Eukaryota</taxon>
        <taxon>Metazoa</taxon>
        <taxon>Chordata</taxon>
        <taxon>Craniata</taxon>
        <taxon>Vertebrata</taxon>
        <taxon>Euteleostomi</taxon>
        <taxon>Actinopterygii</taxon>
        <taxon>Neopterygii</taxon>
        <taxon>Teleostei</taxon>
        <taxon>Neoteleostei</taxon>
        <taxon>Acanthomorphata</taxon>
        <taxon>Eupercaria</taxon>
        <taxon>Perciformes</taxon>
        <taxon>Percoidei</taxon>
        <taxon>Percidae</taxon>
        <taxon>Luciopercinae</taxon>
        <taxon>Sander</taxon>
    </lineage>
</organism>
<dbReference type="Ensembl" id="ENSSLUT00000060859.1">
    <property type="protein sequence ID" value="ENSSLUP00000059170.1"/>
    <property type="gene ID" value="ENSSLUG00000025336.1"/>
</dbReference>
<protein>
    <recommendedName>
        <fullName evidence="2">PA domain-containing protein</fullName>
    </recommendedName>
</protein>
<dbReference type="SUPFAM" id="SSF52025">
    <property type="entry name" value="PA domain"/>
    <property type="match status" value="1"/>
</dbReference>
<feature type="chain" id="PRO_5034914632" description="PA domain-containing protein" evidence="1">
    <location>
        <begin position="29"/>
        <end position="138"/>
    </location>
</feature>
<keyword evidence="1" id="KW-0732">Signal</keyword>
<sequence length="138" mass="15156">EFVTMGKKAQHCLLLLLCLSGLVHYSAAFVFWTAIMEISYINSNNTLEDKYCDCGVYGRNSPVEEVSGIVTLPKGDPRGCGSDPVYNRNFSSPPWIALIKRGNCTFSEKINAAHRLGATGVVVYNVDGTGNRETMFIL</sequence>
<evidence type="ECO:0000313" key="3">
    <source>
        <dbReference type="Ensembl" id="ENSSLUP00000059170.1"/>
    </source>
</evidence>
<dbReference type="InterPro" id="IPR003137">
    <property type="entry name" value="PA_domain"/>
</dbReference>
<keyword evidence="4" id="KW-1185">Reference proteome</keyword>
<evidence type="ECO:0000256" key="1">
    <source>
        <dbReference type="SAM" id="SignalP"/>
    </source>
</evidence>
<proteinExistence type="predicted"/>
<name>A0A8D0B212_SANLU</name>
<dbReference type="AlphaFoldDB" id="A0A8D0B212"/>
<dbReference type="Proteomes" id="UP000694568">
    <property type="component" value="Unplaced"/>
</dbReference>
<accession>A0A8D0B212</accession>
<dbReference type="InterPro" id="IPR046450">
    <property type="entry name" value="PA_dom_sf"/>
</dbReference>
<feature type="signal peptide" evidence="1">
    <location>
        <begin position="1"/>
        <end position="28"/>
    </location>
</feature>
<reference evidence="3" key="1">
    <citation type="submission" date="2025-08" db="UniProtKB">
        <authorList>
            <consortium name="Ensembl"/>
        </authorList>
    </citation>
    <scope>IDENTIFICATION</scope>
</reference>
<evidence type="ECO:0000313" key="4">
    <source>
        <dbReference type="Proteomes" id="UP000694568"/>
    </source>
</evidence>
<reference evidence="3" key="2">
    <citation type="submission" date="2025-09" db="UniProtKB">
        <authorList>
            <consortium name="Ensembl"/>
        </authorList>
    </citation>
    <scope>IDENTIFICATION</scope>
</reference>
<feature type="domain" description="PA" evidence="2">
    <location>
        <begin position="76"/>
        <end position="128"/>
    </location>
</feature>
<evidence type="ECO:0000259" key="2">
    <source>
        <dbReference type="Pfam" id="PF02225"/>
    </source>
</evidence>
<dbReference type="Gene3D" id="3.50.30.30">
    <property type="match status" value="1"/>
</dbReference>
<dbReference type="GeneTree" id="ENSGT00940000158347"/>